<evidence type="ECO:0000313" key="4">
    <source>
        <dbReference type="Proteomes" id="UP000386466"/>
    </source>
</evidence>
<feature type="compositionally biased region" description="Acidic residues" evidence="1">
    <location>
        <begin position="1"/>
        <end position="10"/>
    </location>
</feature>
<dbReference type="AlphaFoldDB" id="A0A485N972"/>
<reference evidence="3 4" key="1">
    <citation type="submission" date="2019-01" db="EMBL/GenBank/DDBJ databases">
        <authorList>
            <person name="Alioto T."/>
            <person name="Alioto T."/>
        </authorList>
    </citation>
    <scope>NUCLEOTIDE SEQUENCE [LARGE SCALE GENOMIC DNA]</scope>
</reference>
<protein>
    <submittedName>
        <fullName evidence="3">Uncharacterized protein</fullName>
    </submittedName>
</protein>
<evidence type="ECO:0000256" key="1">
    <source>
        <dbReference type="SAM" id="MobiDB-lite"/>
    </source>
</evidence>
<keyword evidence="4" id="KW-1185">Reference proteome</keyword>
<dbReference type="EMBL" id="CAAGRJ010012194">
    <property type="protein sequence ID" value="VFV28999.1"/>
    <property type="molecule type" value="Genomic_DNA"/>
</dbReference>
<evidence type="ECO:0000313" key="3">
    <source>
        <dbReference type="EMBL" id="VFV28999.1"/>
    </source>
</evidence>
<feature type="region of interest" description="Disordered" evidence="1">
    <location>
        <begin position="1"/>
        <end position="28"/>
    </location>
</feature>
<organism evidence="3 4">
    <name type="scientific">Lynx pardinus</name>
    <name type="common">Iberian lynx</name>
    <name type="synonym">Felis pardina</name>
    <dbReference type="NCBI Taxonomy" id="191816"/>
    <lineage>
        <taxon>Eukaryota</taxon>
        <taxon>Metazoa</taxon>
        <taxon>Chordata</taxon>
        <taxon>Craniata</taxon>
        <taxon>Vertebrata</taxon>
        <taxon>Euteleostomi</taxon>
        <taxon>Mammalia</taxon>
        <taxon>Eutheria</taxon>
        <taxon>Laurasiatheria</taxon>
        <taxon>Carnivora</taxon>
        <taxon>Feliformia</taxon>
        <taxon>Felidae</taxon>
        <taxon>Felinae</taxon>
        <taxon>Lynx</taxon>
    </lineage>
</organism>
<feature type="chain" id="PRO_5019770709" evidence="2">
    <location>
        <begin position="49"/>
        <end position="82"/>
    </location>
</feature>
<accession>A0A485N972</accession>
<evidence type="ECO:0000256" key="2">
    <source>
        <dbReference type="SAM" id="SignalP"/>
    </source>
</evidence>
<feature type="signal peptide" evidence="2">
    <location>
        <begin position="1"/>
        <end position="48"/>
    </location>
</feature>
<dbReference type="Proteomes" id="UP000386466">
    <property type="component" value="Unassembled WGS sequence"/>
</dbReference>
<name>A0A485N972_LYNPA</name>
<gene>
    <name evidence="3" type="ORF">LYPA_23C010331</name>
</gene>
<proteinExistence type="predicted"/>
<keyword evidence="2" id="KW-0732">Signal</keyword>
<sequence length="82" mass="8583">MGFEVEEEEDTRVVTGFTPARGSGGFSGGHPGPLPLRLLLLCLWSVWGGPPAAARFTLSSELRQGLAPDAHKGGCFAPPSPH</sequence>